<keyword evidence="2" id="KW-1185">Reference proteome</keyword>
<evidence type="ECO:0000313" key="2">
    <source>
        <dbReference type="Proteomes" id="UP000240883"/>
    </source>
</evidence>
<reference evidence="1 2" key="1">
    <citation type="journal article" date="2018" name="Front. Microbiol.">
        <title>Genome-Wide Analysis of Corynespora cassiicola Leaf Fall Disease Putative Effectors.</title>
        <authorList>
            <person name="Lopez D."/>
            <person name="Ribeiro S."/>
            <person name="Label P."/>
            <person name="Fumanal B."/>
            <person name="Venisse J.S."/>
            <person name="Kohler A."/>
            <person name="de Oliveira R.R."/>
            <person name="Labutti K."/>
            <person name="Lipzen A."/>
            <person name="Lail K."/>
            <person name="Bauer D."/>
            <person name="Ohm R.A."/>
            <person name="Barry K.W."/>
            <person name="Spatafora J."/>
            <person name="Grigoriev I.V."/>
            <person name="Martin F.M."/>
            <person name="Pujade-Renaud V."/>
        </authorList>
    </citation>
    <scope>NUCLEOTIDE SEQUENCE [LARGE SCALE GENOMIC DNA]</scope>
    <source>
        <strain evidence="1 2">Philippines</strain>
    </source>
</reference>
<protein>
    <submittedName>
        <fullName evidence="1">Uncharacterized protein</fullName>
    </submittedName>
</protein>
<gene>
    <name evidence="1" type="ORF">BS50DRAFT_641637</name>
</gene>
<sequence>METNPFISQKSAENGFNRFHNNKFAIETRESSEQVDLRKRDAIFTSSSDTPDSYGEDWQLEKSEYFLLIFYEIKEALKWPKESAVQEWGYHRLYEARGWCEKVFVWYDREWEQKAVKKFEWGNICPEVHALDEEVFRKQMNAARKDSATWTCSEVAA</sequence>
<name>A0A2T2MZD2_CORCC</name>
<proteinExistence type="predicted"/>
<accession>A0A2T2MZD2</accession>
<dbReference type="AlphaFoldDB" id="A0A2T2MZD2"/>
<organism evidence="1 2">
    <name type="scientific">Corynespora cassiicola Philippines</name>
    <dbReference type="NCBI Taxonomy" id="1448308"/>
    <lineage>
        <taxon>Eukaryota</taxon>
        <taxon>Fungi</taxon>
        <taxon>Dikarya</taxon>
        <taxon>Ascomycota</taxon>
        <taxon>Pezizomycotina</taxon>
        <taxon>Dothideomycetes</taxon>
        <taxon>Pleosporomycetidae</taxon>
        <taxon>Pleosporales</taxon>
        <taxon>Corynesporascaceae</taxon>
        <taxon>Corynespora</taxon>
    </lineage>
</organism>
<dbReference type="EMBL" id="KZ678266">
    <property type="protein sequence ID" value="PSN58593.1"/>
    <property type="molecule type" value="Genomic_DNA"/>
</dbReference>
<dbReference type="Proteomes" id="UP000240883">
    <property type="component" value="Unassembled WGS sequence"/>
</dbReference>
<evidence type="ECO:0000313" key="1">
    <source>
        <dbReference type="EMBL" id="PSN58593.1"/>
    </source>
</evidence>